<dbReference type="InterPro" id="IPR058669">
    <property type="entry name" value="TPR_IPO7/11-like"/>
</dbReference>
<accession>A0A2G9I839</accession>
<feature type="domain" description="Importin-7/11-like TPR repeats" evidence="1">
    <location>
        <begin position="9"/>
        <end position="236"/>
    </location>
</feature>
<dbReference type="SUPFAM" id="SSF48371">
    <property type="entry name" value="ARM repeat"/>
    <property type="match status" value="1"/>
</dbReference>
<comment type="caution">
    <text evidence="2">The sequence shown here is derived from an EMBL/GenBank/DDBJ whole genome shotgun (WGS) entry which is preliminary data.</text>
</comment>
<gene>
    <name evidence="2" type="ORF">CDL12_01338</name>
</gene>
<reference evidence="3" key="1">
    <citation type="journal article" date="2018" name="Gigascience">
        <title>Genome assembly of the Pink Ipe (Handroanthus impetiginosus, Bignoniaceae), a highly valued, ecologically keystone Neotropical timber forest tree.</title>
        <authorList>
            <person name="Silva-Junior O.B."/>
            <person name="Grattapaglia D."/>
            <person name="Novaes E."/>
            <person name="Collevatti R.G."/>
        </authorList>
    </citation>
    <scope>NUCLEOTIDE SEQUENCE [LARGE SCALE GENOMIC DNA]</scope>
    <source>
        <strain evidence="3">cv. UFG-1</strain>
    </source>
</reference>
<evidence type="ECO:0000259" key="1">
    <source>
        <dbReference type="Pfam" id="PF25758"/>
    </source>
</evidence>
<dbReference type="InterPro" id="IPR016024">
    <property type="entry name" value="ARM-type_fold"/>
</dbReference>
<dbReference type="STRING" id="429701.A0A2G9I839"/>
<dbReference type="GO" id="GO:0006606">
    <property type="term" value="P:protein import into nucleus"/>
    <property type="evidence" value="ECO:0007669"/>
    <property type="project" value="TreeGrafter"/>
</dbReference>
<organism evidence="2 3">
    <name type="scientific">Handroanthus impetiginosus</name>
    <dbReference type="NCBI Taxonomy" id="429701"/>
    <lineage>
        <taxon>Eukaryota</taxon>
        <taxon>Viridiplantae</taxon>
        <taxon>Streptophyta</taxon>
        <taxon>Embryophyta</taxon>
        <taxon>Tracheophyta</taxon>
        <taxon>Spermatophyta</taxon>
        <taxon>Magnoliopsida</taxon>
        <taxon>eudicotyledons</taxon>
        <taxon>Gunneridae</taxon>
        <taxon>Pentapetalae</taxon>
        <taxon>asterids</taxon>
        <taxon>lamiids</taxon>
        <taxon>Lamiales</taxon>
        <taxon>Bignoniaceae</taxon>
        <taxon>Crescentiina</taxon>
        <taxon>Tabebuia alliance</taxon>
        <taxon>Handroanthus</taxon>
    </lineage>
</organism>
<proteinExistence type="predicted"/>
<evidence type="ECO:0000313" key="2">
    <source>
        <dbReference type="EMBL" id="PIN25924.1"/>
    </source>
</evidence>
<evidence type="ECO:0000313" key="3">
    <source>
        <dbReference type="Proteomes" id="UP000231279"/>
    </source>
</evidence>
<keyword evidence="3" id="KW-1185">Reference proteome</keyword>
<dbReference type="Proteomes" id="UP000231279">
    <property type="component" value="Unassembled WGS sequence"/>
</dbReference>
<dbReference type="GO" id="GO:0005635">
    <property type="term" value="C:nuclear envelope"/>
    <property type="evidence" value="ECO:0007669"/>
    <property type="project" value="TreeGrafter"/>
</dbReference>
<dbReference type="Gene3D" id="1.25.10.10">
    <property type="entry name" value="Leucine-rich Repeat Variant"/>
    <property type="match status" value="1"/>
</dbReference>
<dbReference type="PANTHER" id="PTHR10997">
    <property type="entry name" value="IMPORTIN-7, 8, 11"/>
    <property type="match status" value="1"/>
</dbReference>
<sequence length="267" mass="30108">MAQHIRDLVTALIRRMQSSQISGLKSSLLLIFARLVHMSVPLVEQFVDLLASIPAEGYRNSFAYLMSEWTRHQGEVQGVYQIKVTATALALLLLTRHVELGNVNVQGHLIKSQAGITTRSRAKLMPDQWTVMLLPAKILALLADALLEIQEQVDGDNEDSDWEEVQNGDAGDDEDLLYSADITSQNRPTYEYLDAMAKAFSKDQEDDYDDELLSGADPLNEINLVNYLVETLAKFSESDRPYFEHLFQNLTKPQQNAIELVLKGRRT</sequence>
<dbReference type="InterPro" id="IPR011989">
    <property type="entry name" value="ARM-like"/>
</dbReference>
<dbReference type="EMBL" id="NKXS01000164">
    <property type="protein sequence ID" value="PIN25924.1"/>
    <property type="molecule type" value="Genomic_DNA"/>
</dbReference>
<dbReference type="PANTHER" id="PTHR10997:SF9">
    <property type="entry name" value="IMPORTIN-9"/>
    <property type="match status" value="1"/>
</dbReference>
<dbReference type="Pfam" id="PF25758">
    <property type="entry name" value="TPR_IPO11"/>
    <property type="match status" value="1"/>
</dbReference>
<dbReference type="OrthoDB" id="431626at2759"/>
<dbReference type="AlphaFoldDB" id="A0A2G9I839"/>
<dbReference type="GO" id="GO:0005829">
    <property type="term" value="C:cytosol"/>
    <property type="evidence" value="ECO:0007669"/>
    <property type="project" value="TreeGrafter"/>
</dbReference>
<name>A0A2G9I839_9LAMI</name>
<protein>
    <recommendedName>
        <fullName evidence="1">Importin-7/11-like TPR repeats domain-containing protein</fullName>
    </recommendedName>
</protein>